<evidence type="ECO:0000256" key="1">
    <source>
        <dbReference type="ARBA" id="ARBA00004726"/>
    </source>
</evidence>
<dbReference type="EMBL" id="BART01024815">
    <property type="protein sequence ID" value="GAG93250.1"/>
    <property type="molecule type" value="Genomic_DNA"/>
</dbReference>
<keyword evidence="5" id="KW-0808">Transferase</keyword>
<evidence type="ECO:0000256" key="5">
    <source>
        <dbReference type="ARBA" id="ARBA00022679"/>
    </source>
</evidence>
<keyword evidence="7" id="KW-0547">Nucleotide-binding</keyword>
<keyword evidence="4" id="KW-0288">FMN</keyword>
<dbReference type="GO" id="GO:0003919">
    <property type="term" value="F:FMN adenylyltransferase activity"/>
    <property type="evidence" value="ECO:0007669"/>
    <property type="project" value="UniProtKB-EC"/>
</dbReference>
<dbReference type="InterPro" id="IPR014729">
    <property type="entry name" value="Rossmann-like_a/b/a_fold"/>
</dbReference>
<keyword evidence="8" id="KW-0274">FAD</keyword>
<sequence length="50" mass="5745">MSELLELKKINNRYFRDKNSVIVIGFFDGVHLGHKKIIEACVKRAKKISG</sequence>
<protein>
    <recommendedName>
        <fullName evidence="2">FAD synthase</fullName>
        <ecNumber evidence="2">2.7.7.2</ecNumber>
    </recommendedName>
</protein>
<proteinExistence type="predicted"/>
<evidence type="ECO:0000256" key="3">
    <source>
        <dbReference type="ARBA" id="ARBA00022630"/>
    </source>
</evidence>
<comment type="caution">
    <text evidence="11">The sequence shown here is derived from an EMBL/GenBank/DDBJ whole genome shotgun (WGS) entry which is preliminary data.</text>
</comment>
<name>X1BE06_9ZZZZ</name>
<dbReference type="Gene3D" id="3.40.50.620">
    <property type="entry name" value="HUPs"/>
    <property type="match status" value="1"/>
</dbReference>
<keyword evidence="6" id="KW-0548">Nucleotidyltransferase</keyword>
<dbReference type="SUPFAM" id="SSF52374">
    <property type="entry name" value="Nucleotidylyl transferase"/>
    <property type="match status" value="1"/>
</dbReference>
<evidence type="ECO:0000259" key="10">
    <source>
        <dbReference type="Pfam" id="PF06574"/>
    </source>
</evidence>
<dbReference type="GO" id="GO:0005524">
    <property type="term" value="F:ATP binding"/>
    <property type="evidence" value="ECO:0007669"/>
    <property type="project" value="UniProtKB-KW"/>
</dbReference>
<keyword evidence="9" id="KW-0067">ATP-binding</keyword>
<dbReference type="Pfam" id="PF06574">
    <property type="entry name" value="FAD_syn"/>
    <property type="match status" value="1"/>
</dbReference>
<comment type="pathway">
    <text evidence="1">Cofactor biosynthesis; FAD biosynthesis; FAD from FMN: step 1/1.</text>
</comment>
<dbReference type="GO" id="GO:0009231">
    <property type="term" value="P:riboflavin biosynthetic process"/>
    <property type="evidence" value="ECO:0007669"/>
    <property type="project" value="InterPro"/>
</dbReference>
<gene>
    <name evidence="11" type="ORF">S01H4_44706</name>
</gene>
<dbReference type="EC" id="2.7.7.2" evidence="2"/>
<evidence type="ECO:0000256" key="7">
    <source>
        <dbReference type="ARBA" id="ARBA00022741"/>
    </source>
</evidence>
<feature type="non-terminal residue" evidence="11">
    <location>
        <position position="50"/>
    </location>
</feature>
<dbReference type="InterPro" id="IPR015864">
    <property type="entry name" value="FAD_synthase"/>
</dbReference>
<dbReference type="GO" id="GO:0006747">
    <property type="term" value="P:FAD biosynthetic process"/>
    <property type="evidence" value="ECO:0007669"/>
    <property type="project" value="UniProtKB-UniPathway"/>
</dbReference>
<evidence type="ECO:0000256" key="6">
    <source>
        <dbReference type="ARBA" id="ARBA00022695"/>
    </source>
</evidence>
<reference evidence="11" key="1">
    <citation type="journal article" date="2014" name="Front. Microbiol.">
        <title>High frequency of phylogenetically diverse reductive dehalogenase-homologous genes in deep subseafloor sedimentary metagenomes.</title>
        <authorList>
            <person name="Kawai M."/>
            <person name="Futagami T."/>
            <person name="Toyoda A."/>
            <person name="Takaki Y."/>
            <person name="Nishi S."/>
            <person name="Hori S."/>
            <person name="Arai W."/>
            <person name="Tsubouchi T."/>
            <person name="Morono Y."/>
            <person name="Uchiyama I."/>
            <person name="Ito T."/>
            <person name="Fujiyama A."/>
            <person name="Inagaki F."/>
            <person name="Takami H."/>
        </authorList>
    </citation>
    <scope>NUCLEOTIDE SEQUENCE</scope>
    <source>
        <strain evidence="11">Expedition CK06-06</strain>
    </source>
</reference>
<keyword evidence="3" id="KW-0285">Flavoprotein</keyword>
<evidence type="ECO:0000256" key="2">
    <source>
        <dbReference type="ARBA" id="ARBA00012393"/>
    </source>
</evidence>
<evidence type="ECO:0000313" key="11">
    <source>
        <dbReference type="EMBL" id="GAG93250.1"/>
    </source>
</evidence>
<evidence type="ECO:0000256" key="4">
    <source>
        <dbReference type="ARBA" id="ARBA00022643"/>
    </source>
</evidence>
<accession>X1BE06</accession>
<evidence type="ECO:0000256" key="8">
    <source>
        <dbReference type="ARBA" id="ARBA00022827"/>
    </source>
</evidence>
<organism evidence="11">
    <name type="scientific">marine sediment metagenome</name>
    <dbReference type="NCBI Taxonomy" id="412755"/>
    <lineage>
        <taxon>unclassified sequences</taxon>
        <taxon>metagenomes</taxon>
        <taxon>ecological metagenomes</taxon>
    </lineage>
</organism>
<evidence type="ECO:0000256" key="9">
    <source>
        <dbReference type="ARBA" id="ARBA00022840"/>
    </source>
</evidence>
<feature type="domain" description="FAD synthetase" evidence="10">
    <location>
        <begin position="17"/>
        <end position="47"/>
    </location>
</feature>
<dbReference type="AlphaFoldDB" id="X1BE06"/>
<dbReference type="UniPathway" id="UPA00277">
    <property type="reaction ID" value="UER00407"/>
</dbReference>